<organism evidence="2 3">
    <name type="scientific">Amycolatopsis echigonensis</name>
    <dbReference type="NCBI Taxonomy" id="2576905"/>
    <lineage>
        <taxon>Bacteria</taxon>
        <taxon>Bacillati</taxon>
        <taxon>Actinomycetota</taxon>
        <taxon>Actinomycetes</taxon>
        <taxon>Pseudonocardiales</taxon>
        <taxon>Pseudonocardiaceae</taxon>
        <taxon>Amycolatopsis</taxon>
    </lineage>
</organism>
<dbReference type="OrthoDB" id="5195044at2"/>
<gene>
    <name evidence="2" type="ORF">ATK30_4935</name>
</gene>
<proteinExistence type="predicted"/>
<accession>A0A2N3WJP1</accession>
<dbReference type="Proteomes" id="UP000233750">
    <property type="component" value="Unassembled WGS sequence"/>
</dbReference>
<feature type="transmembrane region" description="Helical" evidence="1">
    <location>
        <begin position="127"/>
        <end position="148"/>
    </location>
</feature>
<comment type="caution">
    <text evidence="2">The sequence shown here is derived from an EMBL/GenBank/DDBJ whole genome shotgun (WGS) entry which is preliminary data.</text>
</comment>
<name>A0A2N3WJP1_9PSEU</name>
<keyword evidence="3" id="KW-1185">Reference proteome</keyword>
<feature type="transmembrane region" description="Helical" evidence="1">
    <location>
        <begin position="56"/>
        <end position="85"/>
    </location>
</feature>
<evidence type="ECO:0000313" key="2">
    <source>
        <dbReference type="EMBL" id="PKV94066.1"/>
    </source>
</evidence>
<feature type="transmembrane region" description="Helical" evidence="1">
    <location>
        <begin position="97"/>
        <end position="115"/>
    </location>
</feature>
<reference evidence="2 3" key="1">
    <citation type="submission" date="2017-12" db="EMBL/GenBank/DDBJ databases">
        <title>Sequencing the genomes of 1000 Actinobacteria strains.</title>
        <authorList>
            <person name="Klenk H.-P."/>
        </authorList>
    </citation>
    <scope>NUCLEOTIDE SEQUENCE [LARGE SCALE GENOMIC DNA]</scope>
    <source>
        <strain evidence="2 3">DSM 45165</strain>
    </source>
</reference>
<dbReference type="AlphaFoldDB" id="A0A2N3WJP1"/>
<dbReference type="EMBL" id="PJMY01000003">
    <property type="protein sequence ID" value="PKV94066.1"/>
    <property type="molecule type" value="Genomic_DNA"/>
</dbReference>
<evidence type="ECO:0000256" key="1">
    <source>
        <dbReference type="SAM" id="Phobius"/>
    </source>
</evidence>
<dbReference type="RefSeq" id="WP_013673487.1">
    <property type="nucleotide sequence ID" value="NZ_PJMY01000003.1"/>
</dbReference>
<keyword evidence="1" id="KW-0812">Transmembrane</keyword>
<keyword evidence="1" id="KW-0472">Membrane</keyword>
<protein>
    <submittedName>
        <fullName evidence="2">Uncharacterized protein</fullName>
    </submittedName>
</protein>
<keyword evidence="1" id="KW-1133">Transmembrane helix</keyword>
<feature type="transmembrane region" description="Helical" evidence="1">
    <location>
        <begin position="12"/>
        <end position="36"/>
    </location>
</feature>
<evidence type="ECO:0000313" key="3">
    <source>
        <dbReference type="Proteomes" id="UP000233750"/>
    </source>
</evidence>
<sequence length="158" mass="16639">MNKQALTRGALAGMAGGVVMAMWSMIVLLLTGSGFWTPLNLIAHTLWRSAPLDARFSIGGLVIGLVVHMMMSMVLGMVLAAVVGAVKPLGGDQVRRAATGMVFGIVVWLVMQYAVWKAVDPAAAPLFTPWVFALGHLMYGAVAGLGLVRTPAERHAAV</sequence>